<evidence type="ECO:0000256" key="1">
    <source>
        <dbReference type="ARBA" id="ARBA00004651"/>
    </source>
</evidence>
<evidence type="ECO:0000256" key="3">
    <source>
        <dbReference type="ARBA" id="ARBA00022475"/>
    </source>
</evidence>
<feature type="transmembrane region" description="Helical" evidence="7">
    <location>
        <begin position="148"/>
        <end position="168"/>
    </location>
</feature>
<reference evidence="9 10" key="1">
    <citation type="submission" date="2016-10" db="EMBL/GenBank/DDBJ databases">
        <authorList>
            <person name="de Groot N.N."/>
        </authorList>
    </citation>
    <scope>NUCLEOTIDE SEQUENCE [LARGE SCALE GENOMIC DNA]</scope>
    <source>
        <strain evidence="10">E92,LMG 26720,CCM 7988</strain>
    </source>
</reference>
<feature type="transmembrane region" description="Helical" evidence="7">
    <location>
        <begin position="180"/>
        <end position="201"/>
    </location>
</feature>
<accession>A0A1I5WMU0</accession>
<dbReference type="RefSeq" id="WP_092018604.1">
    <property type="nucleotide sequence ID" value="NZ_FOXH01000012.1"/>
</dbReference>
<feature type="transmembrane region" description="Helical" evidence="7">
    <location>
        <begin position="20"/>
        <end position="43"/>
    </location>
</feature>
<dbReference type="Pfam" id="PF09335">
    <property type="entry name" value="VTT_dom"/>
    <property type="match status" value="1"/>
</dbReference>
<dbReference type="Proteomes" id="UP000199306">
    <property type="component" value="Unassembled WGS sequence"/>
</dbReference>
<evidence type="ECO:0000256" key="5">
    <source>
        <dbReference type="ARBA" id="ARBA00022989"/>
    </source>
</evidence>
<dbReference type="InterPro" id="IPR032818">
    <property type="entry name" value="DedA-like"/>
</dbReference>
<sequence>MNEINELWKYLTDSEEIIRAGLIVITLIVFAENGLFFAFFLPGDYLLFLTGVFGGTGVLKEPLGVILLTIFTAAFLGSLTGYLTGRFFGNSLQNRKESWFFKKKNLENTNQFFEKNGSLTLIISRFLPVVRTFAPILAGISQMSFPKFLFYNAAGGAIWVCVLVAGGYYLGEQFPWIVNYVHYVIIFFLAITTFTVVKGYLNISKK</sequence>
<proteinExistence type="inferred from homology"/>
<keyword evidence="5 7" id="KW-1133">Transmembrane helix</keyword>
<name>A0A1I5WMU0_9BACT</name>
<dbReference type="GO" id="GO:0005886">
    <property type="term" value="C:plasma membrane"/>
    <property type="evidence" value="ECO:0007669"/>
    <property type="project" value="UniProtKB-SubCell"/>
</dbReference>
<dbReference type="InterPro" id="IPR032816">
    <property type="entry name" value="VTT_dom"/>
</dbReference>
<feature type="domain" description="VTT" evidence="8">
    <location>
        <begin position="41"/>
        <end position="168"/>
    </location>
</feature>
<dbReference type="STRING" id="1079859.SAMN04515674_11263"/>
<evidence type="ECO:0000256" key="7">
    <source>
        <dbReference type="RuleBase" id="RU367016"/>
    </source>
</evidence>
<evidence type="ECO:0000256" key="4">
    <source>
        <dbReference type="ARBA" id="ARBA00022692"/>
    </source>
</evidence>
<keyword evidence="3 7" id="KW-1003">Cell membrane</keyword>
<dbReference type="PANTHER" id="PTHR30353">
    <property type="entry name" value="INNER MEMBRANE PROTEIN DEDA-RELATED"/>
    <property type="match status" value="1"/>
</dbReference>
<protein>
    <submittedName>
        <fullName evidence="9">Membrane-associated protein</fullName>
    </submittedName>
</protein>
<evidence type="ECO:0000256" key="2">
    <source>
        <dbReference type="ARBA" id="ARBA00010792"/>
    </source>
</evidence>
<evidence type="ECO:0000313" key="9">
    <source>
        <dbReference type="EMBL" id="SFQ21104.1"/>
    </source>
</evidence>
<comment type="similarity">
    <text evidence="2 7">Belongs to the DedA family.</text>
</comment>
<keyword evidence="4 7" id="KW-0812">Transmembrane</keyword>
<keyword evidence="6 7" id="KW-0472">Membrane</keyword>
<feature type="transmembrane region" description="Helical" evidence="7">
    <location>
        <begin position="63"/>
        <end position="85"/>
    </location>
</feature>
<keyword evidence="10" id="KW-1185">Reference proteome</keyword>
<dbReference type="AlphaFoldDB" id="A0A1I5WMU0"/>
<dbReference type="EMBL" id="FOXH01000012">
    <property type="protein sequence ID" value="SFQ21104.1"/>
    <property type="molecule type" value="Genomic_DNA"/>
</dbReference>
<organism evidence="9 10">
    <name type="scientific">Pseudarcicella hirudinis</name>
    <dbReference type="NCBI Taxonomy" id="1079859"/>
    <lineage>
        <taxon>Bacteria</taxon>
        <taxon>Pseudomonadati</taxon>
        <taxon>Bacteroidota</taxon>
        <taxon>Cytophagia</taxon>
        <taxon>Cytophagales</taxon>
        <taxon>Flectobacillaceae</taxon>
        <taxon>Pseudarcicella</taxon>
    </lineage>
</organism>
<dbReference type="PANTHER" id="PTHR30353:SF0">
    <property type="entry name" value="TRANSMEMBRANE PROTEIN"/>
    <property type="match status" value="1"/>
</dbReference>
<evidence type="ECO:0000256" key="6">
    <source>
        <dbReference type="ARBA" id="ARBA00023136"/>
    </source>
</evidence>
<evidence type="ECO:0000259" key="8">
    <source>
        <dbReference type="Pfam" id="PF09335"/>
    </source>
</evidence>
<comment type="subcellular location">
    <subcellularLocation>
        <location evidence="1 7">Cell membrane</location>
        <topology evidence="1 7">Multi-pass membrane protein</topology>
    </subcellularLocation>
</comment>
<dbReference type="OrthoDB" id="9813426at2"/>
<evidence type="ECO:0000313" key="10">
    <source>
        <dbReference type="Proteomes" id="UP000199306"/>
    </source>
</evidence>
<gene>
    <name evidence="9" type="ORF">SAMN04515674_11263</name>
</gene>